<evidence type="ECO:0000313" key="8">
    <source>
        <dbReference type="EMBL" id="GHF57817.1"/>
    </source>
</evidence>
<evidence type="ECO:0000256" key="6">
    <source>
        <dbReference type="SAM" id="Phobius"/>
    </source>
</evidence>
<feature type="transmembrane region" description="Helical" evidence="6">
    <location>
        <begin position="82"/>
        <end position="102"/>
    </location>
</feature>
<dbReference type="AlphaFoldDB" id="A0A8J3MAK2"/>
<feature type="transmembrane region" description="Helical" evidence="6">
    <location>
        <begin position="251"/>
        <end position="270"/>
    </location>
</feature>
<accession>A0A8J3MAK2</accession>
<dbReference type="InterPro" id="IPR000620">
    <property type="entry name" value="EamA_dom"/>
</dbReference>
<protein>
    <submittedName>
        <fullName evidence="8">Membrane protein</fullName>
    </submittedName>
</protein>
<feature type="transmembrane region" description="Helical" evidence="6">
    <location>
        <begin position="51"/>
        <end position="70"/>
    </location>
</feature>
<keyword evidence="9" id="KW-1185">Reference proteome</keyword>
<dbReference type="GO" id="GO:0016020">
    <property type="term" value="C:membrane"/>
    <property type="evidence" value="ECO:0007669"/>
    <property type="project" value="UniProtKB-SubCell"/>
</dbReference>
<evidence type="ECO:0000256" key="4">
    <source>
        <dbReference type="ARBA" id="ARBA00022989"/>
    </source>
</evidence>
<sequence>MADLTALTRTRTAWNAQSPTLRGALLMVVSTLGFAVMHATIRHVSAELPPFVIVFFRNFFGLLFLVPLLLTSGFAQLRTRRLGLHALRGLLNICAMLMFFTAVSTTPLARVTALNFSAPIFAAVLSVVVLGEGFRFYRWAAIAAGFLGTLIVLRPGLSEIVPGDLLTLGSAFFWACAMIVIKILSRTESSVAIVFYMGVFLCGFSIGPALWAWEDWPSWQAWGWLLLIGLAGSVAQVTISQALKEAEPTAVLPFDFLKLVWASLLALWLFGEVPDSYTFIGAGLIFASGLFIAHRERSGAKAQAKL</sequence>
<dbReference type="SUPFAM" id="SSF103481">
    <property type="entry name" value="Multidrug resistance efflux transporter EmrE"/>
    <property type="match status" value="2"/>
</dbReference>
<feature type="transmembrane region" description="Helical" evidence="6">
    <location>
        <begin position="219"/>
        <end position="239"/>
    </location>
</feature>
<feature type="transmembrane region" description="Helical" evidence="6">
    <location>
        <begin position="108"/>
        <end position="129"/>
    </location>
</feature>
<dbReference type="PANTHER" id="PTHR22911:SF6">
    <property type="entry name" value="SOLUTE CARRIER FAMILY 35 MEMBER G1"/>
    <property type="match status" value="1"/>
</dbReference>
<keyword evidence="3 6" id="KW-0812">Transmembrane</keyword>
<evidence type="ECO:0000256" key="5">
    <source>
        <dbReference type="ARBA" id="ARBA00023136"/>
    </source>
</evidence>
<evidence type="ECO:0000256" key="3">
    <source>
        <dbReference type="ARBA" id="ARBA00022692"/>
    </source>
</evidence>
<dbReference type="Pfam" id="PF00892">
    <property type="entry name" value="EamA"/>
    <property type="match status" value="2"/>
</dbReference>
<comment type="similarity">
    <text evidence="2">Belongs to the drug/metabolite transporter (DMT) superfamily. 10 TMS drug/metabolite exporter (DME) (TC 2.A.7.3) family.</text>
</comment>
<feature type="transmembrane region" description="Helical" evidence="6">
    <location>
        <begin position="136"/>
        <end position="153"/>
    </location>
</feature>
<feature type="transmembrane region" description="Helical" evidence="6">
    <location>
        <begin position="21"/>
        <end position="39"/>
    </location>
</feature>
<feature type="transmembrane region" description="Helical" evidence="6">
    <location>
        <begin position="165"/>
        <end position="184"/>
    </location>
</feature>
<evidence type="ECO:0000256" key="2">
    <source>
        <dbReference type="ARBA" id="ARBA00009853"/>
    </source>
</evidence>
<evidence type="ECO:0000313" key="9">
    <source>
        <dbReference type="Proteomes" id="UP000626220"/>
    </source>
</evidence>
<dbReference type="InterPro" id="IPR037185">
    <property type="entry name" value="EmrE-like"/>
</dbReference>
<comment type="subcellular location">
    <subcellularLocation>
        <location evidence="1">Membrane</location>
        <topology evidence="1">Multi-pass membrane protein</topology>
    </subcellularLocation>
</comment>
<name>A0A8J3MAK2_9RHOB</name>
<dbReference type="RefSeq" id="WP_229864169.1">
    <property type="nucleotide sequence ID" value="NZ_BNCJ01000009.1"/>
</dbReference>
<reference evidence="8" key="2">
    <citation type="submission" date="2020-09" db="EMBL/GenBank/DDBJ databases">
        <authorList>
            <person name="Sun Q."/>
            <person name="Kim S."/>
        </authorList>
    </citation>
    <scope>NUCLEOTIDE SEQUENCE</scope>
    <source>
        <strain evidence="8">KCTC 42650</strain>
    </source>
</reference>
<dbReference type="PANTHER" id="PTHR22911">
    <property type="entry name" value="ACYL-MALONYL CONDENSING ENZYME-RELATED"/>
    <property type="match status" value="1"/>
</dbReference>
<dbReference type="EMBL" id="BNCJ01000009">
    <property type="protein sequence ID" value="GHF57817.1"/>
    <property type="molecule type" value="Genomic_DNA"/>
</dbReference>
<evidence type="ECO:0000259" key="7">
    <source>
        <dbReference type="Pfam" id="PF00892"/>
    </source>
</evidence>
<keyword evidence="4 6" id="KW-1133">Transmembrane helix</keyword>
<feature type="domain" description="EamA" evidence="7">
    <location>
        <begin position="22"/>
        <end position="153"/>
    </location>
</feature>
<reference evidence="8" key="1">
    <citation type="journal article" date="2014" name="Int. J. Syst. Evol. Microbiol.">
        <title>Complete genome sequence of Corynebacterium casei LMG S-19264T (=DSM 44701T), isolated from a smear-ripened cheese.</title>
        <authorList>
            <consortium name="US DOE Joint Genome Institute (JGI-PGF)"/>
            <person name="Walter F."/>
            <person name="Albersmeier A."/>
            <person name="Kalinowski J."/>
            <person name="Ruckert C."/>
        </authorList>
    </citation>
    <scope>NUCLEOTIDE SEQUENCE</scope>
    <source>
        <strain evidence="8">KCTC 42650</strain>
    </source>
</reference>
<proteinExistence type="inferred from homology"/>
<gene>
    <name evidence="8" type="ORF">GCM10017056_31650</name>
</gene>
<comment type="caution">
    <text evidence="8">The sequence shown here is derived from an EMBL/GenBank/DDBJ whole genome shotgun (WGS) entry which is preliminary data.</text>
</comment>
<feature type="transmembrane region" description="Helical" evidence="6">
    <location>
        <begin position="191"/>
        <end position="213"/>
    </location>
</feature>
<organism evidence="8 9">
    <name type="scientific">Seohaeicola zhoushanensis</name>
    <dbReference type="NCBI Taxonomy" id="1569283"/>
    <lineage>
        <taxon>Bacteria</taxon>
        <taxon>Pseudomonadati</taxon>
        <taxon>Pseudomonadota</taxon>
        <taxon>Alphaproteobacteria</taxon>
        <taxon>Rhodobacterales</taxon>
        <taxon>Roseobacteraceae</taxon>
        <taxon>Seohaeicola</taxon>
    </lineage>
</organism>
<evidence type="ECO:0000256" key="1">
    <source>
        <dbReference type="ARBA" id="ARBA00004141"/>
    </source>
</evidence>
<keyword evidence="5 6" id="KW-0472">Membrane</keyword>
<feature type="domain" description="EamA" evidence="7">
    <location>
        <begin position="162"/>
        <end position="292"/>
    </location>
</feature>
<feature type="transmembrane region" description="Helical" evidence="6">
    <location>
        <begin position="276"/>
        <end position="293"/>
    </location>
</feature>
<dbReference type="Proteomes" id="UP000626220">
    <property type="component" value="Unassembled WGS sequence"/>
</dbReference>